<dbReference type="InterPro" id="IPR044946">
    <property type="entry name" value="Restrct_endonuc_typeI_TRD_sf"/>
</dbReference>
<comment type="caution">
    <text evidence="5">The sequence shown here is derived from an EMBL/GenBank/DDBJ whole genome shotgun (WGS) entry which is preliminary data.</text>
</comment>
<dbReference type="eggNOG" id="COG0732">
    <property type="taxonomic scope" value="Bacteria"/>
</dbReference>
<sequence>MEFEIPLPQLEEQKRIVAVLDQAFAALDRARAHAEANLVDANELLRSVQITAAANHKDWITAEISTIIKVRSGDFLPSKAMAASGTIPVFGGNGQTGLHNESNLKGRNILIGRVGAKCGNVRVVDGPIWLTDNAFHVSKLYRDFDLDFLALLLSKADLRTTANQAAQPAISGTTIGVVKVRFPDSIEDQRRHVMRVRSIETKTLELVEAYERKLSELTTLRQSLLQKAFSGELA</sequence>
<dbReference type="InterPro" id="IPR000055">
    <property type="entry name" value="Restrct_endonuc_typeI_TRD"/>
</dbReference>
<dbReference type="STRING" id="1163407.UU7_14950"/>
<organism evidence="5 6">
    <name type="scientific">Rhodanobacter spathiphylli B39</name>
    <dbReference type="NCBI Taxonomy" id="1163407"/>
    <lineage>
        <taxon>Bacteria</taxon>
        <taxon>Pseudomonadati</taxon>
        <taxon>Pseudomonadota</taxon>
        <taxon>Gammaproteobacteria</taxon>
        <taxon>Lysobacterales</taxon>
        <taxon>Rhodanobacteraceae</taxon>
        <taxon>Rhodanobacter</taxon>
    </lineage>
</organism>
<proteinExistence type="inferred from homology"/>
<dbReference type="REBASE" id="51897">
    <property type="entry name" value="S.Rsp17631ORF14955P"/>
</dbReference>
<dbReference type="GO" id="GO:0009307">
    <property type="term" value="P:DNA restriction-modification system"/>
    <property type="evidence" value="ECO:0007669"/>
    <property type="project" value="UniProtKB-KW"/>
</dbReference>
<evidence type="ECO:0000256" key="3">
    <source>
        <dbReference type="ARBA" id="ARBA00023125"/>
    </source>
</evidence>
<evidence type="ECO:0000313" key="6">
    <source>
        <dbReference type="Proteomes" id="UP000003226"/>
    </source>
</evidence>
<keyword evidence="2" id="KW-0680">Restriction system</keyword>
<dbReference type="Pfam" id="PF01420">
    <property type="entry name" value="Methylase_S"/>
    <property type="match status" value="1"/>
</dbReference>
<dbReference type="EMBL" id="AJXT01000048">
    <property type="protein sequence ID" value="EIL90748.1"/>
    <property type="molecule type" value="Genomic_DNA"/>
</dbReference>
<evidence type="ECO:0000256" key="1">
    <source>
        <dbReference type="ARBA" id="ARBA00010923"/>
    </source>
</evidence>
<evidence type="ECO:0000259" key="4">
    <source>
        <dbReference type="Pfam" id="PF01420"/>
    </source>
</evidence>
<reference evidence="5 6" key="1">
    <citation type="journal article" date="2012" name="J. Bacteriol.">
        <title>Genome sequences for six rhodanobacter strains, isolated from soils and the terrestrial subsurface, with variable denitrification capabilities.</title>
        <authorList>
            <person name="Kostka J.E."/>
            <person name="Green S.J."/>
            <person name="Rishishwar L."/>
            <person name="Prakash O."/>
            <person name="Katz L.S."/>
            <person name="Marino-Ramirez L."/>
            <person name="Jordan I.K."/>
            <person name="Munk C."/>
            <person name="Ivanova N."/>
            <person name="Mikhailova N."/>
            <person name="Watson D.B."/>
            <person name="Brown S.D."/>
            <person name="Palumbo A.V."/>
            <person name="Brooks S.C."/>
        </authorList>
    </citation>
    <scope>NUCLEOTIDE SEQUENCE [LARGE SCALE GENOMIC DNA]</scope>
    <source>
        <strain evidence="5 6">B39</strain>
    </source>
</reference>
<comment type="similarity">
    <text evidence="1">Belongs to the type-I restriction system S methylase family.</text>
</comment>
<evidence type="ECO:0000313" key="5">
    <source>
        <dbReference type="EMBL" id="EIL90748.1"/>
    </source>
</evidence>
<dbReference type="CDD" id="cd17266">
    <property type="entry name" value="RMtype1_S_Sau1132ORF3780P-TRD2-CR2_like"/>
    <property type="match status" value="1"/>
</dbReference>
<gene>
    <name evidence="5" type="ORF">UU7_14950</name>
</gene>
<dbReference type="AlphaFoldDB" id="I4VU57"/>
<protein>
    <submittedName>
        <fullName evidence="5">Specificity determinant HsdS-like protein</fullName>
    </submittedName>
</protein>
<evidence type="ECO:0000256" key="2">
    <source>
        <dbReference type="ARBA" id="ARBA00022747"/>
    </source>
</evidence>
<dbReference type="PANTHER" id="PTHR30408">
    <property type="entry name" value="TYPE-1 RESTRICTION ENZYME ECOKI SPECIFICITY PROTEIN"/>
    <property type="match status" value="1"/>
</dbReference>
<accession>I4VU57</accession>
<feature type="domain" description="Type I restriction modification DNA specificity" evidence="4">
    <location>
        <begin position="57"/>
        <end position="208"/>
    </location>
</feature>
<dbReference type="Gene3D" id="3.90.220.20">
    <property type="entry name" value="DNA methylase specificity domains"/>
    <property type="match status" value="2"/>
</dbReference>
<dbReference type="PANTHER" id="PTHR30408:SF12">
    <property type="entry name" value="TYPE I RESTRICTION ENZYME MJAVIII SPECIFICITY SUBUNIT"/>
    <property type="match status" value="1"/>
</dbReference>
<dbReference type="Proteomes" id="UP000003226">
    <property type="component" value="Unassembled WGS sequence"/>
</dbReference>
<dbReference type="InterPro" id="IPR052021">
    <property type="entry name" value="Type-I_RS_S_subunit"/>
</dbReference>
<name>I4VU57_9GAMM</name>
<dbReference type="SUPFAM" id="SSF116734">
    <property type="entry name" value="DNA methylase specificity domain"/>
    <property type="match status" value="2"/>
</dbReference>
<keyword evidence="6" id="KW-1185">Reference proteome</keyword>
<dbReference type="GO" id="GO:0003677">
    <property type="term" value="F:DNA binding"/>
    <property type="evidence" value="ECO:0007669"/>
    <property type="project" value="UniProtKB-KW"/>
</dbReference>
<keyword evidence="3" id="KW-0238">DNA-binding</keyword>